<organism evidence="3 4">
    <name type="scientific">Lithohypha guttulata</name>
    <dbReference type="NCBI Taxonomy" id="1690604"/>
    <lineage>
        <taxon>Eukaryota</taxon>
        <taxon>Fungi</taxon>
        <taxon>Dikarya</taxon>
        <taxon>Ascomycota</taxon>
        <taxon>Pezizomycotina</taxon>
        <taxon>Eurotiomycetes</taxon>
        <taxon>Chaetothyriomycetidae</taxon>
        <taxon>Chaetothyriales</taxon>
        <taxon>Trichomeriaceae</taxon>
        <taxon>Lithohypha</taxon>
    </lineage>
</organism>
<feature type="transmembrane region" description="Helical" evidence="1">
    <location>
        <begin position="97"/>
        <end position="120"/>
    </location>
</feature>
<dbReference type="CDD" id="cd03507">
    <property type="entry name" value="Delta12-FADS-like"/>
    <property type="match status" value="1"/>
</dbReference>
<dbReference type="Proteomes" id="UP001345013">
    <property type="component" value="Unassembled WGS sequence"/>
</dbReference>
<evidence type="ECO:0000313" key="4">
    <source>
        <dbReference type="Proteomes" id="UP001345013"/>
    </source>
</evidence>
<dbReference type="EMBL" id="JAVRRG010000047">
    <property type="protein sequence ID" value="KAK5093132.1"/>
    <property type="molecule type" value="Genomic_DNA"/>
</dbReference>
<proteinExistence type="predicted"/>
<evidence type="ECO:0000256" key="1">
    <source>
        <dbReference type="SAM" id="Phobius"/>
    </source>
</evidence>
<dbReference type="InterPro" id="IPR005804">
    <property type="entry name" value="FA_desaturase_dom"/>
</dbReference>
<sequence>MVASKPFLKRGISFQVEPSKTGFATTDECHPVYVVPAGIVEGNIRIKELRDAIPPHCFQPTLAKSFLYLGRDLLYSVLMTCFFFFTIPKIVQTHPLLYYPLMALYSFSQGIVWTGLWINAHECGHSAFSKYSVVNDTIGWTLHSFLLTPYFSWKSTHRRHHIYANHVERDHNYVPPMRDQYAAKIGLKPGQLDELTEDAPAVLFVRILIQQLIGWNWYILANITCPPTAVAKPTKSAWRNSHFDPWGSLFRESERLAILLSDVGCFMTIAGLYILKQYLGSWSQIFWFYVVPWTWTNHWIVMITYLHHTHPSIPKFAPEEWTFILGATATMDREFGLIGTHFFHRISSDHVTHHLFSKIPHYYARDATNAIAPLLGKQYKRGSFGWAELKLAFSKCQWVEEDNHKDEKYFGADAGKDVVEKGPSGEEKKVKKALWYKAGPSPAPEYRQRLDEADNKNVLSAIA</sequence>
<name>A0ABR0KBQ0_9EURO</name>
<keyword evidence="4" id="KW-1185">Reference proteome</keyword>
<dbReference type="Pfam" id="PF00487">
    <property type="entry name" value="FA_desaturase"/>
    <property type="match status" value="1"/>
</dbReference>
<evidence type="ECO:0000313" key="3">
    <source>
        <dbReference type="EMBL" id="KAK5093132.1"/>
    </source>
</evidence>
<dbReference type="InterPro" id="IPR012171">
    <property type="entry name" value="Fatty_acid_desaturase"/>
</dbReference>
<feature type="transmembrane region" description="Helical" evidence="1">
    <location>
        <begin position="256"/>
        <end position="274"/>
    </location>
</feature>
<feature type="transmembrane region" description="Helical" evidence="1">
    <location>
        <begin position="73"/>
        <end position="91"/>
    </location>
</feature>
<reference evidence="3 4" key="1">
    <citation type="submission" date="2023-08" db="EMBL/GenBank/DDBJ databases">
        <title>Black Yeasts Isolated from many extreme environments.</title>
        <authorList>
            <person name="Coleine C."/>
            <person name="Stajich J.E."/>
            <person name="Selbmann L."/>
        </authorList>
    </citation>
    <scope>NUCLEOTIDE SEQUENCE [LARGE SCALE GENOMIC DNA]</scope>
    <source>
        <strain evidence="3 4">CCFEE 5885</strain>
    </source>
</reference>
<dbReference type="PANTHER" id="PTHR32100">
    <property type="entry name" value="OMEGA-6 FATTY ACID DESATURASE, CHLOROPLASTIC"/>
    <property type="match status" value="1"/>
</dbReference>
<gene>
    <name evidence="3" type="ORF">LTR24_004535</name>
</gene>
<feature type="domain" description="Fatty acid desaturase" evidence="2">
    <location>
        <begin position="102"/>
        <end position="379"/>
    </location>
</feature>
<keyword evidence="1" id="KW-0472">Membrane</keyword>
<keyword evidence="1" id="KW-0812">Transmembrane</keyword>
<feature type="transmembrane region" description="Helical" evidence="1">
    <location>
        <begin position="286"/>
        <end position="306"/>
    </location>
</feature>
<protein>
    <recommendedName>
        <fullName evidence="2">Fatty acid desaturase domain-containing protein</fullName>
    </recommendedName>
</protein>
<evidence type="ECO:0000259" key="2">
    <source>
        <dbReference type="Pfam" id="PF00487"/>
    </source>
</evidence>
<keyword evidence="1" id="KW-1133">Transmembrane helix</keyword>
<accession>A0ABR0KBQ0</accession>
<comment type="caution">
    <text evidence="3">The sequence shown here is derived from an EMBL/GenBank/DDBJ whole genome shotgun (WGS) entry which is preliminary data.</text>
</comment>